<dbReference type="AlphaFoldDB" id="A0A0E9UUW0"/>
<keyword evidence="1" id="KW-1133">Transmembrane helix</keyword>
<reference evidence="2" key="2">
    <citation type="journal article" date="2015" name="Fish Shellfish Immunol.">
        <title>Early steps in the European eel (Anguilla anguilla)-Vibrio vulnificus interaction in the gills: Role of the RtxA13 toxin.</title>
        <authorList>
            <person name="Callol A."/>
            <person name="Pajuelo D."/>
            <person name="Ebbesson L."/>
            <person name="Teles M."/>
            <person name="MacKenzie S."/>
            <person name="Amaro C."/>
        </authorList>
    </citation>
    <scope>NUCLEOTIDE SEQUENCE</scope>
</reference>
<organism evidence="2">
    <name type="scientific">Anguilla anguilla</name>
    <name type="common">European freshwater eel</name>
    <name type="synonym">Muraena anguilla</name>
    <dbReference type="NCBI Taxonomy" id="7936"/>
    <lineage>
        <taxon>Eukaryota</taxon>
        <taxon>Metazoa</taxon>
        <taxon>Chordata</taxon>
        <taxon>Craniata</taxon>
        <taxon>Vertebrata</taxon>
        <taxon>Euteleostomi</taxon>
        <taxon>Actinopterygii</taxon>
        <taxon>Neopterygii</taxon>
        <taxon>Teleostei</taxon>
        <taxon>Anguilliformes</taxon>
        <taxon>Anguillidae</taxon>
        <taxon>Anguilla</taxon>
    </lineage>
</organism>
<name>A0A0E9UUW0_ANGAN</name>
<evidence type="ECO:0000256" key="1">
    <source>
        <dbReference type="SAM" id="Phobius"/>
    </source>
</evidence>
<evidence type="ECO:0000313" key="2">
    <source>
        <dbReference type="EMBL" id="JAH69674.1"/>
    </source>
</evidence>
<proteinExistence type="predicted"/>
<sequence>MRLYFTSLRNLFHGAFIYLFIYLFI</sequence>
<keyword evidence="1" id="KW-0472">Membrane</keyword>
<keyword evidence="1" id="KW-0812">Transmembrane</keyword>
<accession>A0A0E9UUW0</accession>
<feature type="transmembrane region" description="Helical" evidence="1">
    <location>
        <begin position="7"/>
        <end position="24"/>
    </location>
</feature>
<reference evidence="2" key="1">
    <citation type="submission" date="2014-11" db="EMBL/GenBank/DDBJ databases">
        <authorList>
            <person name="Amaro Gonzalez C."/>
        </authorList>
    </citation>
    <scope>NUCLEOTIDE SEQUENCE</scope>
</reference>
<dbReference type="EMBL" id="GBXM01038903">
    <property type="protein sequence ID" value="JAH69674.1"/>
    <property type="molecule type" value="Transcribed_RNA"/>
</dbReference>
<protein>
    <submittedName>
        <fullName evidence="2">Uncharacterized protein</fullName>
    </submittedName>
</protein>